<organism evidence="1 2">
    <name type="scientific">Prorocentrum cordatum</name>
    <dbReference type="NCBI Taxonomy" id="2364126"/>
    <lineage>
        <taxon>Eukaryota</taxon>
        <taxon>Sar</taxon>
        <taxon>Alveolata</taxon>
        <taxon>Dinophyceae</taxon>
        <taxon>Prorocentrales</taxon>
        <taxon>Prorocentraceae</taxon>
        <taxon>Prorocentrum</taxon>
    </lineage>
</organism>
<evidence type="ECO:0000313" key="1">
    <source>
        <dbReference type="EMBL" id="CAK0812528.1"/>
    </source>
</evidence>
<comment type="caution">
    <text evidence="1">The sequence shown here is derived from an EMBL/GenBank/DDBJ whole genome shotgun (WGS) entry which is preliminary data.</text>
</comment>
<gene>
    <name evidence="1" type="ORF">PCOR1329_LOCUS16797</name>
</gene>
<evidence type="ECO:0000313" key="2">
    <source>
        <dbReference type="Proteomes" id="UP001189429"/>
    </source>
</evidence>
<keyword evidence="2" id="KW-1185">Reference proteome</keyword>
<accession>A0ABN9R2N7</accession>
<sequence>VQASVMEECYRRYLPDGIGARQRWHRPFEELPLLEFTAPAAAGQQEPCPGHTVSTDLAFWRFVCGVFQRCKADLGKVLELRAADRNVLDLANTSSGLRQQDVLTLADPSGRRLFSGRAAADCLGKPTSYRSPESCEDSFVTLFEPCVSVAQAEQVFDLGRGSGTSAPLYWGVDFEDSAVACPRELDKSLDAYFSAHRSRFSAASTQPVARLPGLELPHHSCRVDGVRLPLHVYVLCRLAWFHSQQAAGAQEEVPARKLARPRRLPLY</sequence>
<protein>
    <recommendedName>
        <fullName evidence="3">Rab3 GTPase-activating protein catalytic subunit</fullName>
    </recommendedName>
</protein>
<dbReference type="Proteomes" id="UP001189429">
    <property type="component" value="Unassembled WGS sequence"/>
</dbReference>
<name>A0ABN9R2N7_9DINO</name>
<evidence type="ECO:0008006" key="3">
    <source>
        <dbReference type="Google" id="ProtNLM"/>
    </source>
</evidence>
<reference evidence="1" key="1">
    <citation type="submission" date="2023-10" db="EMBL/GenBank/DDBJ databases">
        <authorList>
            <person name="Chen Y."/>
            <person name="Shah S."/>
            <person name="Dougan E. K."/>
            <person name="Thang M."/>
            <person name="Chan C."/>
        </authorList>
    </citation>
    <scope>NUCLEOTIDE SEQUENCE [LARGE SCALE GENOMIC DNA]</scope>
</reference>
<feature type="non-terminal residue" evidence="1">
    <location>
        <position position="267"/>
    </location>
</feature>
<feature type="non-terminal residue" evidence="1">
    <location>
        <position position="1"/>
    </location>
</feature>
<dbReference type="EMBL" id="CAUYUJ010005169">
    <property type="protein sequence ID" value="CAK0812528.1"/>
    <property type="molecule type" value="Genomic_DNA"/>
</dbReference>
<proteinExistence type="predicted"/>